<evidence type="ECO:0000256" key="6">
    <source>
        <dbReference type="ARBA" id="ARBA00022898"/>
    </source>
</evidence>
<dbReference type="Proteomes" id="UP000270342">
    <property type="component" value="Unassembled WGS sequence"/>
</dbReference>
<evidence type="ECO:0000256" key="9">
    <source>
        <dbReference type="ARBA" id="ARBA00048531"/>
    </source>
</evidence>
<dbReference type="InterPro" id="IPR015424">
    <property type="entry name" value="PyrdxlP-dep_Trfase"/>
</dbReference>
<dbReference type="InterPro" id="IPR015421">
    <property type="entry name" value="PyrdxlP-dep_Trfase_major"/>
</dbReference>
<comment type="cofactor">
    <cofactor evidence="1">
        <name>pyridoxal 5'-phosphate</name>
        <dbReference type="ChEBI" id="CHEBI:597326"/>
    </cofactor>
</comment>
<dbReference type="NCBIfam" id="TIGR01140">
    <property type="entry name" value="L_thr_O3P_dcar"/>
    <property type="match status" value="1"/>
</dbReference>
<evidence type="ECO:0000256" key="2">
    <source>
        <dbReference type="ARBA" id="ARBA00003444"/>
    </source>
</evidence>
<evidence type="ECO:0000256" key="1">
    <source>
        <dbReference type="ARBA" id="ARBA00001933"/>
    </source>
</evidence>
<dbReference type="InterPro" id="IPR004839">
    <property type="entry name" value="Aminotransferase_I/II_large"/>
</dbReference>
<dbReference type="OrthoDB" id="9799304at2"/>
<evidence type="ECO:0000256" key="8">
    <source>
        <dbReference type="ARBA" id="ARBA00029996"/>
    </source>
</evidence>
<reference evidence="11 12" key="1">
    <citation type="submission" date="2018-10" db="EMBL/GenBank/DDBJ databases">
        <title>Robbsia sp. DHC34, isolated from soil.</title>
        <authorList>
            <person name="Gao Z.-H."/>
            <person name="Qiu L.-H."/>
        </authorList>
    </citation>
    <scope>NUCLEOTIDE SEQUENCE [LARGE SCALE GENOMIC DNA]</scope>
    <source>
        <strain evidence="11 12">DHC34</strain>
    </source>
</reference>
<gene>
    <name evidence="11" type="ORF">D7S86_16420</name>
</gene>
<protein>
    <recommendedName>
        <fullName evidence="4">threonine-phosphate decarboxylase</fullName>
        <ecNumber evidence="4">4.1.1.81</ecNumber>
    </recommendedName>
    <alternativeName>
        <fullName evidence="8">L-threonine-O-3-phosphate decarboxylase</fullName>
    </alternativeName>
</protein>
<dbReference type="GO" id="GO:0030170">
    <property type="term" value="F:pyridoxal phosphate binding"/>
    <property type="evidence" value="ECO:0007669"/>
    <property type="project" value="InterPro"/>
</dbReference>
<dbReference type="UniPathway" id="UPA00148"/>
<feature type="domain" description="Aminotransferase class I/classII large" evidence="10">
    <location>
        <begin position="60"/>
        <end position="321"/>
    </location>
</feature>
<dbReference type="InterPro" id="IPR005860">
    <property type="entry name" value="CobD"/>
</dbReference>
<dbReference type="CDD" id="cd00609">
    <property type="entry name" value="AAT_like"/>
    <property type="match status" value="1"/>
</dbReference>
<dbReference type="InterPro" id="IPR015422">
    <property type="entry name" value="PyrdxlP-dep_Trfase_small"/>
</dbReference>
<evidence type="ECO:0000259" key="10">
    <source>
        <dbReference type="Pfam" id="PF00155"/>
    </source>
</evidence>
<dbReference type="EMBL" id="RBZU01000007">
    <property type="protein sequence ID" value="RKP53310.1"/>
    <property type="molecule type" value="Genomic_DNA"/>
</dbReference>
<dbReference type="PANTHER" id="PTHR42885">
    <property type="entry name" value="HISTIDINOL-PHOSPHATE AMINOTRANSFERASE-RELATED"/>
    <property type="match status" value="1"/>
</dbReference>
<comment type="function">
    <text evidence="2">Decarboxylates L-threonine-O-3-phosphate to yield (R)-1-amino-2-propanol O-2-phosphate, the precursor for the linkage between the nucleotide loop and the corrin ring in cobalamin.</text>
</comment>
<keyword evidence="6" id="KW-0663">Pyridoxal phosphate</keyword>
<comment type="catalytic activity">
    <reaction evidence="9">
        <text>O-phospho-L-threonine + H(+) = (R)-1-aminopropan-2-yl phosphate + CO2</text>
        <dbReference type="Rhea" id="RHEA:11492"/>
        <dbReference type="ChEBI" id="CHEBI:15378"/>
        <dbReference type="ChEBI" id="CHEBI:16526"/>
        <dbReference type="ChEBI" id="CHEBI:58563"/>
        <dbReference type="ChEBI" id="CHEBI:58675"/>
        <dbReference type="EC" id="4.1.1.81"/>
    </reaction>
</comment>
<evidence type="ECO:0000256" key="4">
    <source>
        <dbReference type="ARBA" id="ARBA00012285"/>
    </source>
</evidence>
<dbReference type="AlphaFoldDB" id="A0A494XRP7"/>
<evidence type="ECO:0000313" key="12">
    <source>
        <dbReference type="Proteomes" id="UP000270342"/>
    </source>
</evidence>
<dbReference type="RefSeq" id="WP_121087938.1">
    <property type="nucleotide sequence ID" value="NZ_RBZU01000007.1"/>
</dbReference>
<organism evidence="11 12">
    <name type="scientific">Pararobbsia silviterrae</name>
    <dbReference type="NCBI Taxonomy" id="1792498"/>
    <lineage>
        <taxon>Bacteria</taxon>
        <taxon>Pseudomonadati</taxon>
        <taxon>Pseudomonadota</taxon>
        <taxon>Betaproteobacteria</taxon>
        <taxon>Burkholderiales</taxon>
        <taxon>Burkholderiaceae</taxon>
        <taxon>Pararobbsia</taxon>
    </lineage>
</organism>
<dbReference type="GO" id="GO:0048472">
    <property type="term" value="F:threonine-phosphate decarboxylase activity"/>
    <property type="evidence" value="ECO:0007669"/>
    <property type="project" value="UniProtKB-EC"/>
</dbReference>
<evidence type="ECO:0000313" key="11">
    <source>
        <dbReference type="EMBL" id="RKP53310.1"/>
    </source>
</evidence>
<dbReference type="Gene3D" id="3.90.1150.10">
    <property type="entry name" value="Aspartate Aminotransferase, domain 1"/>
    <property type="match status" value="1"/>
</dbReference>
<dbReference type="PANTHER" id="PTHR42885:SF1">
    <property type="entry name" value="THREONINE-PHOSPHATE DECARBOXYLASE"/>
    <property type="match status" value="1"/>
</dbReference>
<comment type="caution">
    <text evidence="11">The sequence shown here is derived from an EMBL/GenBank/DDBJ whole genome shotgun (WGS) entry which is preliminary data.</text>
</comment>
<dbReference type="Pfam" id="PF00155">
    <property type="entry name" value="Aminotran_1_2"/>
    <property type="match status" value="1"/>
</dbReference>
<dbReference type="Gene3D" id="3.40.640.10">
    <property type="entry name" value="Type I PLP-dependent aspartate aminotransferase-like (Major domain)"/>
    <property type="match status" value="1"/>
</dbReference>
<sequence>MVDPDRTTPIPHGGNLTEAAARYGIPRATWLDLSTGINPVGYPVPSIDAQAWLRLPDDDDDLEAVAAHHYGAPRALAVAGTQAAIRMLPSVLPRGRVGIALLTYGEYAPAFGYAGYPVSRFVTPQFGDLAHEAAFVLNPGQPLPDDLLHLVLVNPNNPGAERWSTQIIMDWAAQLAARGGTLIVDEAFVEAMPTLSVAQYVGNDALIVLRSVGKFYGLAGARVGFVLAGARVDRALRTMRGPWSVSGPSRIVTRAALCDAAWQCDARARLEHEGARLAALLGTSFMSVSHTPLFAWVREDTARDWQHGLARRGIWIRRFEQVDGLRFGLPRDEAQWMRLEGALSAVRQEIEAGRGASSAS</sequence>
<dbReference type="PROSITE" id="PS00105">
    <property type="entry name" value="AA_TRANSFER_CLASS_1"/>
    <property type="match status" value="1"/>
</dbReference>
<dbReference type="SUPFAM" id="SSF53383">
    <property type="entry name" value="PLP-dependent transferases"/>
    <property type="match status" value="1"/>
</dbReference>
<dbReference type="GO" id="GO:0009236">
    <property type="term" value="P:cobalamin biosynthetic process"/>
    <property type="evidence" value="ECO:0007669"/>
    <property type="project" value="UniProtKB-UniPathway"/>
</dbReference>
<evidence type="ECO:0000256" key="3">
    <source>
        <dbReference type="ARBA" id="ARBA00004953"/>
    </source>
</evidence>
<dbReference type="InterPro" id="IPR004838">
    <property type="entry name" value="NHTrfase_class1_PyrdxlP-BS"/>
</dbReference>
<keyword evidence="7 11" id="KW-0456">Lyase</keyword>
<evidence type="ECO:0000256" key="7">
    <source>
        <dbReference type="ARBA" id="ARBA00023239"/>
    </source>
</evidence>
<dbReference type="EC" id="4.1.1.81" evidence="4"/>
<proteinExistence type="predicted"/>
<keyword evidence="12" id="KW-1185">Reference proteome</keyword>
<keyword evidence="5" id="KW-0169">Cobalamin biosynthesis</keyword>
<name>A0A494XRP7_9BURK</name>
<accession>A0A494XRP7</accession>
<comment type="pathway">
    <text evidence="3">Cofactor biosynthesis; adenosylcobalamin biosynthesis.</text>
</comment>
<evidence type="ECO:0000256" key="5">
    <source>
        <dbReference type="ARBA" id="ARBA00022573"/>
    </source>
</evidence>